<organism evidence="2 3">
    <name type="scientific">Blattamonas nauphoetae</name>
    <dbReference type="NCBI Taxonomy" id="2049346"/>
    <lineage>
        <taxon>Eukaryota</taxon>
        <taxon>Metamonada</taxon>
        <taxon>Preaxostyla</taxon>
        <taxon>Oxymonadida</taxon>
        <taxon>Blattamonas</taxon>
    </lineage>
</organism>
<dbReference type="Gene3D" id="1.10.10.10">
    <property type="entry name" value="Winged helix-like DNA-binding domain superfamily/Winged helix DNA-binding domain"/>
    <property type="match status" value="1"/>
</dbReference>
<sequence length="320" mass="36367">MASEKVEQPVIARHSSSNVSWFQPEDISEYEISRLSHLFCMLPLPPDQHHAWYLQIRNFIISIARLLSPEPLKLITVTKLIGADFQSLHKIWMFLREENLLPNHDSDPNQSNIFLPPATISLLSTQTLNNSSNSTVNFTLLTDNSQLISQVETVFEQTVSNDDPSPAILLLSALSSSTHIPVIHLYAAFLQYSLESVFFTNNDNQQITASPSQKYERVLHYLPSILQPLAGLIQLPLKLLYKLVHTTISMYYTPFSHELFPRYSLTVSELVVLSHTLSTIRSQTNTLKIEQIAASQRLLINSLQKDLLLSSQREKTKQET</sequence>
<dbReference type="SUPFAM" id="SSF46689">
    <property type="entry name" value="Homeodomain-like"/>
    <property type="match status" value="1"/>
</dbReference>
<protein>
    <recommendedName>
        <fullName evidence="1">SWIRM domain-containing protein</fullName>
    </recommendedName>
</protein>
<keyword evidence="3" id="KW-1185">Reference proteome</keyword>
<proteinExistence type="predicted"/>
<evidence type="ECO:0000313" key="3">
    <source>
        <dbReference type="Proteomes" id="UP001281761"/>
    </source>
</evidence>
<dbReference type="InterPro" id="IPR036388">
    <property type="entry name" value="WH-like_DNA-bd_sf"/>
</dbReference>
<dbReference type="Proteomes" id="UP001281761">
    <property type="component" value="Unassembled WGS sequence"/>
</dbReference>
<dbReference type="InterPro" id="IPR009057">
    <property type="entry name" value="Homeodomain-like_sf"/>
</dbReference>
<name>A0ABQ9WT61_9EUKA</name>
<dbReference type="EMBL" id="JARBJD010000451">
    <property type="protein sequence ID" value="KAK2941907.1"/>
    <property type="molecule type" value="Genomic_DNA"/>
</dbReference>
<evidence type="ECO:0000313" key="2">
    <source>
        <dbReference type="EMBL" id="KAK2941907.1"/>
    </source>
</evidence>
<reference evidence="2 3" key="1">
    <citation type="journal article" date="2022" name="bioRxiv">
        <title>Genomics of Preaxostyla Flagellates Illuminates Evolutionary Transitions and the Path Towards Mitochondrial Loss.</title>
        <authorList>
            <person name="Novak L.V.F."/>
            <person name="Treitli S.C."/>
            <person name="Pyrih J."/>
            <person name="Halakuc P."/>
            <person name="Pipaliya S.V."/>
            <person name="Vacek V."/>
            <person name="Brzon O."/>
            <person name="Soukal P."/>
            <person name="Eme L."/>
            <person name="Dacks J.B."/>
            <person name="Karnkowska A."/>
            <person name="Elias M."/>
            <person name="Hampl V."/>
        </authorList>
    </citation>
    <scope>NUCLEOTIDE SEQUENCE [LARGE SCALE GENOMIC DNA]</scope>
    <source>
        <strain evidence="2">NAU3</strain>
        <tissue evidence="2">Gut</tissue>
    </source>
</reference>
<comment type="caution">
    <text evidence="2">The sequence shown here is derived from an EMBL/GenBank/DDBJ whole genome shotgun (WGS) entry which is preliminary data.</text>
</comment>
<dbReference type="InterPro" id="IPR007526">
    <property type="entry name" value="SWIRM"/>
</dbReference>
<gene>
    <name evidence="2" type="ORF">BLNAU_23171</name>
</gene>
<evidence type="ECO:0000259" key="1">
    <source>
        <dbReference type="Pfam" id="PF04433"/>
    </source>
</evidence>
<dbReference type="Pfam" id="PF04433">
    <property type="entry name" value="SWIRM"/>
    <property type="match status" value="1"/>
</dbReference>
<feature type="domain" description="SWIRM" evidence="1">
    <location>
        <begin position="24"/>
        <end position="98"/>
    </location>
</feature>
<accession>A0ABQ9WT61</accession>